<dbReference type="InterPro" id="IPR035986">
    <property type="entry name" value="PKD_dom_sf"/>
</dbReference>
<evidence type="ECO:0000256" key="1">
    <source>
        <dbReference type="SAM" id="MobiDB-lite"/>
    </source>
</evidence>
<evidence type="ECO:0000313" key="4">
    <source>
        <dbReference type="Proteomes" id="UP000263012"/>
    </source>
</evidence>
<evidence type="ECO:0000259" key="2">
    <source>
        <dbReference type="Pfam" id="PF00144"/>
    </source>
</evidence>
<sequence length="541" mass="58412">MRPPRRAVLTSLATVPVILAGCQTLRPADDSTPESDPEDIEDNETTPSHGEEAATTTPPEVTARIDLRVERTVAPVAVLADASESTVPDDRNVTYEWQIVPESGQRVNRTGPALSYGFETPGTHRLSVTVVAEDGDTTMSDTDETTVSVDERGPDRRPVTGTFVPEFARLDEAMLDYLEAMDATAGALAVASDGEVLLERGYGWADADQSEPTPSTAVFRIGSISKGLTAALVDQLVHEGTLERDDPLLEYLSIDPPANELADERLAEVTVEHALDHRGGWNRFETGDHIWDAFAIAETLGLDEPPDLEDAIAFLLDHPLHYDPGTDAIYSNDGYVMLGGVVSGVLGVDYQDAVEDRLLEPLGLTADVGVAQADPERRHPDEVWYDPRDRMGERTECPNALTLDEDETVPCPDGGRLFDHVLPAAGHRARLRGVALLADEIPLDVGPPDEVSGDSGERTLFGGVPGAFAMAGRHSSGLTVGAAMNRRAEAENTIEDRVFGGLDELTISETIPEIPLHVTAEKHQVKWIIDSYMGGGSYRTE</sequence>
<feature type="compositionally biased region" description="Basic and acidic residues" evidence="1">
    <location>
        <begin position="149"/>
        <end position="158"/>
    </location>
</feature>
<feature type="domain" description="Beta-lactamase-related" evidence="2">
    <location>
        <begin position="182"/>
        <end position="436"/>
    </location>
</feature>
<gene>
    <name evidence="3" type="ORF">AArcSl_0698</name>
</gene>
<dbReference type="RefSeq" id="WP_119815123.1">
    <property type="nucleotide sequence ID" value="NZ_CP025066.1"/>
</dbReference>
<dbReference type="InterPro" id="IPR001466">
    <property type="entry name" value="Beta-lactam-related"/>
</dbReference>
<dbReference type="Gene3D" id="3.40.710.10">
    <property type="entry name" value="DD-peptidase/beta-lactamase superfamily"/>
    <property type="match status" value="1"/>
</dbReference>
<accession>A0A343TGX5</accession>
<dbReference type="SUPFAM" id="SSF49299">
    <property type="entry name" value="PKD domain"/>
    <property type="match status" value="1"/>
</dbReference>
<dbReference type="Gene3D" id="2.60.40.10">
    <property type="entry name" value="Immunoglobulins"/>
    <property type="match status" value="1"/>
</dbReference>
<name>A0A343TGX5_9EURY</name>
<dbReference type="Pfam" id="PF00144">
    <property type="entry name" value="Beta-lactamase"/>
    <property type="match status" value="1"/>
</dbReference>
<dbReference type="GeneID" id="37877042"/>
<reference evidence="4" key="1">
    <citation type="submission" date="2017-11" db="EMBL/GenBank/DDBJ databases">
        <title>Phenotypic and genomic properties of facultatively anaerobic sulfur-reducing natronoarchaea from hypersaline soda lakes.</title>
        <authorList>
            <person name="Sorokin D.Y."/>
            <person name="Kublanov I.V."/>
            <person name="Roman P."/>
            <person name="Sinninghe Damste J.S."/>
            <person name="Golyshin P.N."/>
            <person name="Rojo D."/>
            <person name="Ciordia S."/>
            <person name="Mena M.D.C."/>
            <person name="Ferrer M."/>
            <person name="Messina E."/>
            <person name="Smedile F."/>
            <person name="La Spada G."/>
            <person name="La Cono V."/>
            <person name="Yakimov M.M."/>
        </authorList>
    </citation>
    <scope>NUCLEOTIDE SEQUENCE [LARGE SCALE GENOMIC DNA]</scope>
    <source>
        <strain evidence="4">AArc-Sl</strain>
    </source>
</reference>
<dbReference type="InterPro" id="IPR012338">
    <property type="entry name" value="Beta-lactam/transpept-like"/>
</dbReference>
<dbReference type="KEGG" id="hdf:AArcSl_0698"/>
<keyword evidence="4" id="KW-1185">Reference proteome</keyword>
<dbReference type="PANTHER" id="PTHR46825">
    <property type="entry name" value="D-ALANYL-D-ALANINE-CARBOXYPEPTIDASE/ENDOPEPTIDASE AMPH"/>
    <property type="match status" value="1"/>
</dbReference>
<dbReference type="SUPFAM" id="SSF56601">
    <property type="entry name" value="beta-lactamase/transpeptidase-like"/>
    <property type="match status" value="1"/>
</dbReference>
<protein>
    <submittedName>
        <fullName evidence="3">Beta-lactamase class C family protein</fullName>
    </submittedName>
</protein>
<dbReference type="AlphaFoldDB" id="A0A343TGX5"/>
<dbReference type="Proteomes" id="UP000263012">
    <property type="component" value="Chromosome"/>
</dbReference>
<dbReference type="CDD" id="cd00146">
    <property type="entry name" value="PKD"/>
    <property type="match status" value="1"/>
</dbReference>
<feature type="compositionally biased region" description="Acidic residues" evidence="1">
    <location>
        <begin position="31"/>
        <end position="44"/>
    </location>
</feature>
<feature type="region of interest" description="Disordered" evidence="1">
    <location>
        <begin position="136"/>
        <end position="160"/>
    </location>
</feature>
<organism evidence="3 4">
    <name type="scientific">Halalkaliarchaeum desulfuricum</name>
    <dbReference type="NCBI Taxonomy" id="2055893"/>
    <lineage>
        <taxon>Archaea</taxon>
        <taxon>Methanobacteriati</taxon>
        <taxon>Methanobacteriota</taxon>
        <taxon>Stenosarchaea group</taxon>
        <taxon>Halobacteria</taxon>
        <taxon>Halobacteriales</taxon>
        <taxon>Haloferacaceae</taxon>
        <taxon>Halalkaliarchaeum</taxon>
    </lineage>
</organism>
<evidence type="ECO:0000313" key="3">
    <source>
        <dbReference type="EMBL" id="AUX08347.1"/>
    </source>
</evidence>
<dbReference type="PROSITE" id="PS51257">
    <property type="entry name" value="PROKAR_LIPOPROTEIN"/>
    <property type="match status" value="1"/>
</dbReference>
<dbReference type="EMBL" id="CP025066">
    <property type="protein sequence ID" value="AUX08347.1"/>
    <property type="molecule type" value="Genomic_DNA"/>
</dbReference>
<dbReference type="InterPro" id="IPR013783">
    <property type="entry name" value="Ig-like_fold"/>
</dbReference>
<dbReference type="PANTHER" id="PTHR46825:SF9">
    <property type="entry name" value="BETA-LACTAMASE-RELATED DOMAIN-CONTAINING PROTEIN"/>
    <property type="match status" value="1"/>
</dbReference>
<proteinExistence type="predicted"/>
<dbReference type="OrthoDB" id="111095at2157"/>
<dbReference type="InterPro" id="IPR050491">
    <property type="entry name" value="AmpC-like"/>
</dbReference>
<feature type="region of interest" description="Disordered" evidence="1">
    <location>
        <begin position="23"/>
        <end position="58"/>
    </location>
</feature>